<name>A0A0B9G417_9GAMM</name>
<evidence type="ECO:0000313" key="4">
    <source>
        <dbReference type="Proteomes" id="UP000031278"/>
    </source>
</evidence>
<dbReference type="AlphaFoldDB" id="A0A0B9G417"/>
<sequence>MLDIAGSNRRIAVCIKQVPATQISIGRQETRQLDRQAGSAILNPHDAIALETALQLKDSLGCRVVAISMGPPYASTILRQAIALGADEGILLSDPVFAAADVLATSYTLAQGITSTGPYDLIICGRQSTDGDTGQLGPALAAQLDLPYACCVEEIVAEPPCWKVSQAMTHQSLVQRLPSPSLAVVHKNEQGLRPASLAQRLRAQRQPISVLTLAALPDSVAEHYGYYASPTQVERVYQPRQRRNPTLQKGEATKLARSIVSQWEGK</sequence>
<dbReference type="RefSeq" id="WP_039462641.1">
    <property type="nucleotide sequence ID" value="NZ_JWLZ01000159.1"/>
</dbReference>
<keyword evidence="1" id="KW-0249">Electron transport</keyword>
<dbReference type="Pfam" id="PF01012">
    <property type="entry name" value="ETF"/>
    <property type="match status" value="1"/>
</dbReference>
<accession>A0A0B9G417</accession>
<dbReference type="PIRSF" id="PIRSF000090">
    <property type="entry name" value="Beta-ETF"/>
    <property type="match status" value="1"/>
</dbReference>
<dbReference type="InterPro" id="IPR014729">
    <property type="entry name" value="Rossmann-like_a/b/a_fold"/>
</dbReference>
<evidence type="ECO:0000313" key="3">
    <source>
        <dbReference type="EMBL" id="KHT63364.1"/>
    </source>
</evidence>
<dbReference type="InterPro" id="IPR012255">
    <property type="entry name" value="ETF_b"/>
</dbReference>
<dbReference type="InterPro" id="IPR014730">
    <property type="entry name" value="ETF_a/b_N"/>
</dbReference>
<comment type="caution">
    <text evidence="3">The sequence shown here is derived from an EMBL/GenBank/DDBJ whole genome shotgun (WGS) entry which is preliminary data.</text>
</comment>
<dbReference type="SMART" id="SM00893">
    <property type="entry name" value="ETF"/>
    <property type="match status" value="1"/>
</dbReference>
<dbReference type="SUPFAM" id="SSF52402">
    <property type="entry name" value="Adenine nucleotide alpha hydrolases-like"/>
    <property type="match status" value="1"/>
</dbReference>
<gene>
    <name evidence="3" type="ORF">RJ45_13330</name>
</gene>
<protein>
    <recommendedName>
        <fullName evidence="2">Electron transfer flavoprotein alpha/beta-subunit N-terminal domain-containing protein</fullName>
    </recommendedName>
</protein>
<feature type="domain" description="Electron transfer flavoprotein alpha/beta-subunit N-terminal" evidence="2">
    <location>
        <begin position="30"/>
        <end position="220"/>
    </location>
</feature>
<dbReference type="PANTHER" id="PTHR21294:SF17">
    <property type="entry name" value="PROTEIN FIXA"/>
    <property type="match status" value="1"/>
</dbReference>
<proteinExistence type="predicted"/>
<evidence type="ECO:0000259" key="2">
    <source>
        <dbReference type="SMART" id="SM00893"/>
    </source>
</evidence>
<evidence type="ECO:0000256" key="1">
    <source>
        <dbReference type="ARBA" id="ARBA00022982"/>
    </source>
</evidence>
<dbReference type="CDD" id="cd01714">
    <property type="entry name" value="ETF_beta"/>
    <property type="match status" value="1"/>
</dbReference>
<dbReference type="PANTHER" id="PTHR21294">
    <property type="entry name" value="ELECTRON TRANSFER FLAVOPROTEIN BETA-SUBUNIT"/>
    <property type="match status" value="1"/>
</dbReference>
<keyword evidence="1" id="KW-0813">Transport</keyword>
<dbReference type="EMBL" id="JWLZ01000159">
    <property type="protein sequence ID" value="KHT63364.1"/>
    <property type="molecule type" value="Genomic_DNA"/>
</dbReference>
<organism evidence="3 4">
    <name type="scientific">Photobacterium gaetbulicola</name>
    <dbReference type="NCBI Taxonomy" id="1295392"/>
    <lineage>
        <taxon>Bacteria</taxon>
        <taxon>Pseudomonadati</taxon>
        <taxon>Pseudomonadota</taxon>
        <taxon>Gammaproteobacteria</taxon>
        <taxon>Vibrionales</taxon>
        <taxon>Vibrionaceae</taxon>
        <taxon>Photobacterium</taxon>
    </lineage>
</organism>
<dbReference type="InterPro" id="IPR033948">
    <property type="entry name" value="ETF_beta_N"/>
</dbReference>
<dbReference type="Proteomes" id="UP000031278">
    <property type="component" value="Unassembled WGS sequence"/>
</dbReference>
<reference evidence="3 4" key="1">
    <citation type="submission" date="2014-12" db="EMBL/GenBank/DDBJ databases">
        <title>Genome sequencing of Photobacterium gaetbulicola AD005a.</title>
        <authorList>
            <person name="Adrian T.G.S."/>
            <person name="Chan K.G."/>
        </authorList>
    </citation>
    <scope>NUCLEOTIDE SEQUENCE [LARGE SCALE GENOMIC DNA]</scope>
    <source>
        <strain evidence="3 4">AD005a</strain>
    </source>
</reference>
<dbReference type="Gene3D" id="3.40.50.620">
    <property type="entry name" value="HUPs"/>
    <property type="match status" value="1"/>
</dbReference>
<dbReference type="GO" id="GO:0009055">
    <property type="term" value="F:electron transfer activity"/>
    <property type="evidence" value="ECO:0007669"/>
    <property type="project" value="InterPro"/>
</dbReference>